<evidence type="ECO:0000256" key="5">
    <source>
        <dbReference type="ARBA" id="ARBA00022679"/>
    </source>
</evidence>
<dbReference type="RefSeq" id="WP_055158794.1">
    <property type="nucleotide sequence ID" value="NZ_CYZO01000011.1"/>
</dbReference>
<dbReference type="Pfam" id="PF03830">
    <property type="entry name" value="PTSIIB_sorb"/>
    <property type="match status" value="1"/>
</dbReference>
<dbReference type="GO" id="GO:0005737">
    <property type="term" value="C:cytoplasm"/>
    <property type="evidence" value="ECO:0007669"/>
    <property type="project" value="UniProtKB-SubCell"/>
</dbReference>
<keyword evidence="7" id="KW-0418">Kinase</keyword>
<dbReference type="SUPFAM" id="SSF52728">
    <property type="entry name" value="PTS IIb component"/>
    <property type="match status" value="1"/>
</dbReference>
<dbReference type="InterPro" id="IPR004720">
    <property type="entry name" value="PTS_IIB_sorbose-sp"/>
</dbReference>
<dbReference type="GO" id="GO:0016301">
    <property type="term" value="F:kinase activity"/>
    <property type="evidence" value="ECO:0007669"/>
    <property type="project" value="UniProtKB-KW"/>
</dbReference>
<protein>
    <submittedName>
        <fullName evidence="9">Sorbose-specific phosphotransferase enzyme IIB component</fullName>
        <ecNumber evidence="9">2.7.1.69</ecNumber>
    </submittedName>
</protein>
<proteinExistence type="predicted"/>
<dbReference type="PROSITE" id="PS51101">
    <property type="entry name" value="PTS_EIIB_TYPE_4"/>
    <property type="match status" value="1"/>
</dbReference>
<keyword evidence="2" id="KW-0813">Transport</keyword>
<dbReference type="EMBL" id="CYZO01000011">
    <property type="protein sequence ID" value="CUN90576.1"/>
    <property type="molecule type" value="Genomic_DNA"/>
</dbReference>
<evidence type="ECO:0000256" key="1">
    <source>
        <dbReference type="ARBA" id="ARBA00004496"/>
    </source>
</evidence>
<evidence type="ECO:0000313" key="10">
    <source>
        <dbReference type="Proteomes" id="UP000095787"/>
    </source>
</evidence>
<dbReference type="GO" id="GO:0008982">
    <property type="term" value="F:protein-N(PI)-phosphohistidine-sugar phosphotransferase activity"/>
    <property type="evidence" value="ECO:0007669"/>
    <property type="project" value="InterPro"/>
</dbReference>
<accession>A0A174ASX5</accession>
<organism evidence="9 10">
    <name type="scientific">[Ruminococcus] torques</name>
    <dbReference type="NCBI Taxonomy" id="33039"/>
    <lineage>
        <taxon>Bacteria</taxon>
        <taxon>Bacillati</taxon>
        <taxon>Bacillota</taxon>
        <taxon>Clostridia</taxon>
        <taxon>Lachnospirales</taxon>
        <taxon>Lachnospiraceae</taxon>
        <taxon>Mediterraneibacter</taxon>
    </lineage>
</organism>
<evidence type="ECO:0000256" key="2">
    <source>
        <dbReference type="ARBA" id="ARBA00022448"/>
    </source>
</evidence>
<keyword evidence="5 9" id="KW-0808">Transferase</keyword>
<dbReference type="Proteomes" id="UP000095787">
    <property type="component" value="Unassembled WGS sequence"/>
</dbReference>
<evidence type="ECO:0000256" key="6">
    <source>
        <dbReference type="ARBA" id="ARBA00022683"/>
    </source>
</evidence>
<gene>
    <name evidence="9" type="primary">sorB</name>
    <name evidence="9" type="ORF">ERS852456_01115</name>
</gene>
<keyword evidence="4" id="KW-0762">Sugar transport</keyword>
<keyword evidence="3" id="KW-0963">Cytoplasm</keyword>
<dbReference type="Gene3D" id="3.40.35.10">
    <property type="entry name" value="Phosphotransferase system, sorbose subfamily IIB component"/>
    <property type="match status" value="1"/>
</dbReference>
<comment type="subcellular location">
    <subcellularLocation>
        <location evidence="1">Cytoplasm</location>
    </subcellularLocation>
</comment>
<evidence type="ECO:0000256" key="7">
    <source>
        <dbReference type="ARBA" id="ARBA00022777"/>
    </source>
</evidence>
<evidence type="ECO:0000256" key="4">
    <source>
        <dbReference type="ARBA" id="ARBA00022597"/>
    </source>
</evidence>
<keyword evidence="6" id="KW-0598">Phosphotransferase system</keyword>
<dbReference type="EC" id="2.7.1.69" evidence="9"/>
<evidence type="ECO:0000313" key="9">
    <source>
        <dbReference type="EMBL" id="CUN90576.1"/>
    </source>
</evidence>
<dbReference type="InterPro" id="IPR036667">
    <property type="entry name" value="PTS_IIB_sorbose-sp_sf"/>
</dbReference>
<dbReference type="GO" id="GO:0009401">
    <property type="term" value="P:phosphoenolpyruvate-dependent sugar phosphotransferase system"/>
    <property type="evidence" value="ECO:0007669"/>
    <property type="project" value="UniProtKB-KW"/>
</dbReference>
<reference evidence="9 10" key="1">
    <citation type="submission" date="2015-09" db="EMBL/GenBank/DDBJ databases">
        <authorList>
            <consortium name="Pathogen Informatics"/>
        </authorList>
    </citation>
    <scope>NUCLEOTIDE SEQUENCE [LARGE SCALE GENOMIC DNA]</scope>
    <source>
        <strain evidence="9 10">2789STDY5834841</strain>
    </source>
</reference>
<name>A0A174ASX5_9FIRM</name>
<evidence type="ECO:0000256" key="3">
    <source>
        <dbReference type="ARBA" id="ARBA00022490"/>
    </source>
</evidence>
<sequence length="158" mass="17396">MIKNLLLLRIDERMNHGQVMISYMKKYPAKYILCIDDATASDTFLSGIIKMSAPPGVKIDVATVEESIKILNAGLNKATIILAKTPLTVKALRERGIDIDEFIIGGMSEASGKRRFYKSIFITPDEEKAVGQMLQAGVKIDVQIVASDKRIPASTLLK</sequence>
<feature type="domain" description="PTS EIIB type-4" evidence="8">
    <location>
        <begin position="1"/>
        <end position="158"/>
    </location>
</feature>
<dbReference type="AlphaFoldDB" id="A0A174ASX5"/>
<evidence type="ECO:0000259" key="8">
    <source>
        <dbReference type="PROSITE" id="PS51101"/>
    </source>
</evidence>